<evidence type="ECO:0000256" key="9">
    <source>
        <dbReference type="NCBIfam" id="TIGR01229"/>
    </source>
</evidence>
<proteinExistence type="inferred from homology"/>
<feature type="binding site" evidence="10">
    <location>
        <position position="232"/>
    </location>
    <ligand>
        <name>Mn(2+)</name>
        <dbReference type="ChEBI" id="CHEBI:29035"/>
        <label>2</label>
    </ligand>
</feature>
<dbReference type="RefSeq" id="WP_129437957.1">
    <property type="nucleotide sequence ID" value="NZ_CP035492.1"/>
</dbReference>
<comment type="cofactor">
    <cofactor evidence="10 13">
        <name>Mn(2+)</name>
        <dbReference type="ChEBI" id="CHEBI:29035"/>
    </cofactor>
    <text evidence="10 13">Binds 2 manganese ions per subunit.</text>
</comment>
<dbReference type="SUPFAM" id="SSF52768">
    <property type="entry name" value="Arginase/deacetylase"/>
    <property type="match status" value="1"/>
</dbReference>
<evidence type="ECO:0000256" key="13">
    <source>
        <dbReference type="RuleBase" id="RU361159"/>
    </source>
</evidence>
<gene>
    <name evidence="14" type="primary">rocF</name>
    <name evidence="14" type="ORF">ET464_02465</name>
</gene>
<dbReference type="OrthoDB" id="9789727at2"/>
<dbReference type="GO" id="GO:0030145">
    <property type="term" value="F:manganese ion binding"/>
    <property type="evidence" value="ECO:0007669"/>
    <property type="project" value="TreeGrafter"/>
</dbReference>
<dbReference type="PROSITE" id="PS01053">
    <property type="entry name" value="ARGINASE_1"/>
    <property type="match status" value="1"/>
</dbReference>
<evidence type="ECO:0000256" key="12">
    <source>
        <dbReference type="RuleBase" id="RU003684"/>
    </source>
</evidence>
<dbReference type="NCBIfam" id="TIGR01229">
    <property type="entry name" value="rocF_arginase"/>
    <property type="match status" value="1"/>
</dbReference>
<feature type="binding site" evidence="10">
    <location>
        <position position="130"/>
    </location>
    <ligand>
        <name>Mn(2+)</name>
        <dbReference type="ChEBI" id="CHEBI:29035"/>
        <label>1</label>
    </ligand>
</feature>
<dbReference type="Proteomes" id="UP000293568">
    <property type="component" value="Chromosome"/>
</dbReference>
<dbReference type="InterPro" id="IPR020855">
    <property type="entry name" value="Ureohydrolase_Mn_BS"/>
</dbReference>
<dbReference type="PIRSF" id="PIRSF036979">
    <property type="entry name" value="Arginase"/>
    <property type="match status" value="1"/>
</dbReference>
<evidence type="ECO:0000256" key="4">
    <source>
        <dbReference type="ARBA" id="ARBA00022503"/>
    </source>
</evidence>
<dbReference type="PRINTS" id="PR00116">
    <property type="entry name" value="ARGINASE"/>
</dbReference>
<reference evidence="14 15" key="1">
    <citation type="submission" date="2019-01" db="EMBL/GenBank/DDBJ databases">
        <title>Genome sequencing of strain FW100M-2.</title>
        <authorList>
            <person name="Heo J."/>
            <person name="Kim S.-J."/>
            <person name="Kim J.-S."/>
            <person name="Hong S.-B."/>
            <person name="Kwon S.-W."/>
        </authorList>
    </citation>
    <scope>NUCLEOTIDE SEQUENCE [LARGE SCALE GENOMIC DNA]</scope>
    <source>
        <strain evidence="14 15">FW100M-2</strain>
    </source>
</reference>
<evidence type="ECO:0000256" key="2">
    <source>
        <dbReference type="ARBA" id="ARBA00012168"/>
    </source>
</evidence>
<dbReference type="GO" id="GO:0005737">
    <property type="term" value="C:cytoplasm"/>
    <property type="evidence" value="ECO:0007669"/>
    <property type="project" value="TreeGrafter"/>
</dbReference>
<dbReference type="PANTHER" id="PTHR43782">
    <property type="entry name" value="ARGINASE"/>
    <property type="match status" value="1"/>
</dbReference>
<dbReference type="KEGG" id="pprt:ET464_02465"/>
<evidence type="ECO:0000313" key="15">
    <source>
        <dbReference type="Proteomes" id="UP000293568"/>
    </source>
</evidence>
<keyword evidence="5 10" id="KW-0479">Metal-binding</keyword>
<feature type="binding site" evidence="10">
    <location>
        <position position="234"/>
    </location>
    <ligand>
        <name>Mn(2+)</name>
        <dbReference type="ChEBI" id="CHEBI:29035"/>
        <label>2</label>
    </ligand>
</feature>
<keyword evidence="6 12" id="KW-0378">Hydrolase</keyword>
<evidence type="ECO:0000256" key="6">
    <source>
        <dbReference type="ARBA" id="ARBA00022801"/>
    </source>
</evidence>
<evidence type="ECO:0000256" key="1">
    <source>
        <dbReference type="ARBA" id="ARBA00005098"/>
    </source>
</evidence>
<evidence type="ECO:0000256" key="11">
    <source>
        <dbReference type="PROSITE-ProRule" id="PRU00742"/>
    </source>
</evidence>
<keyword evidence="15" id="KW-1185">Reference proteome</keyword>
<dbReference type="GO" id="GO:0006525">
    <property type="term" value="P:arginine metabolic process"/>
    <property type="evidence" value="ECO:0007669"/>
    <property type="project" value="UniProtKB-KW"/>
</dbReference>
<dbReference type="InterPro" id="IPR014033">
    <property type="entry name" value="Arginase"/>
</dbReference>
<comment type="similarity">
    <text evidence="11 12">Belongs to the arginase family.</text>
</comment>
<name>A0A4P6ETM7_9BACL</name>
<dbReference type="InterPro" id="IPR006035">
    <property type="entry name" value="Ureohydrolase"/>
</dbReference>
<evidence type="ECO:0000256" key="8">
    <source>
        <dbReference type="ARBA" id="ARBA00047391"/>
    </source>
</evidence>
<dbReference type="PROSITE" id="PS51409">
    <property type="entry name" value="ARGINASE_2"/>
    <property type="match status" value="1"/>
</dbReference>
<feature type="binding site" evidence="10">
    <location>
        <position position="132"/>
    </location>
    <ligand>
        <name>Mn(2+)</name>
        <dbReference type="ChEBI" id="CHEBI:29035"/>
        <label>1</label>
    </ligand>
</feature>
<organism evidence="14 15">
    <name type="scientific">Paenibacillus protaetiae</name>
    <dbReference type="NCBI Taxonomy" id="2509456"/>
    <lineage>
        <taxon>Bacteria</taxon>
        <taxon>Bacillati</taxon>
        <taxon>Bacillota</taxon>
        <taxon>Bacilli</taxon>
        <taxon>Bacillales</taxon>
        <taxon>Paenibacillaceae</taxon>
        <taxon>Paenibacillus</taxon>
    </lineage>
</organism>
<dbReference type="CDD" id="cd09989">
    <property type="entry name" value="Arginase"/>
    <property type="match status" value="1"/>
</dbReference>
<evidence type="ECO:0000256" key="5">
    <source>
        <dbReference type="ARBA" id="ARBA00022723"/>
    </source>
</evidence>
<accession>A0A4P6ETM7</accession>
<dbReference type="FunFam" id="3.40.800.10:FF:000012">
    <property type="entry name" value="Arginase"/>
    <property type="match status" value="1"/>
</dbReference>
<feature type="binding site" evidence="10">
    <location>
        <position position="105"/>
    </location>
    <ligand>
        <name>Mn(2+)</name>
        <dbReference type="ChEBI" id="CHEBI:29035"/>
        <label>1</label>
    </ligand>
</feature>
<dbReference type="Pfam" id="PF00491">
    <property type="entry name" value="Arginase"/>
    <property type="match status" value="1"/>
</dbReference>
<dbReference type="AlphaFoldDB" id="A0A4P6ETM7"/>
<keyword evidence="4 13" id="KW-0056">Arginine metabolism</keyword>
<dbReference type="Gene3D" id="3.40.800.10">
    <property type="entry name" value="Ureohydrolase domain"/>
    <property type="match status" value="1"/>
</dbReference>
<evidence type="ECO:0000256" key="3">
    <source>
        <dbReference type="ARBA" id="ARBA00018123"/>
    </source>
</evidence>
<evidence type="ECO:0000313" key="14">
    <source>
        <dbReference type="EMBL" id="QAY65413.1"/>
    </source>
</evidence>
<comment type="pathway">
    <text evidence="1">Nitrogen metabolism; urea cycle; L-ornithine and urea from L-arginine: step 1/1.</text>
</comment>
<keyword evidence="7 10" id="KW-0464">Manganese</keyword>
<dbReference type="InterPro" id="IPR023696">
    <property type="entry name" value="Ureohydrolase_dom_sf"/>
</dbReference>
<feature type="binding site" evidence="10">
    <location>
        <position position="128"/>
    </location>
    <ligand>
        <name>Mn(2+)</name>
        <dbReference type="ChEBI" id="CHEBI:29035"/>
        <label>1</label>
    </ligand>
</feature>
<dbReference type="GO" id="GO:0004053">
    <property type="term" value="F:arginase activity"/>
    <property type="evidence" value="ECO:0007669"/>
    <property type="project" value="UniProtKB-UniRule"/>
</dbReference>
<evidence type="ECO:0000256" key="10">
    <source>
        <dbReference type="PIRSR" id="PIRSR036979-1"/>
    </source>
</evidence>
<protein>
    <recommendedName>
        <fullName evidence="3 9">Arginase</fullName>
        <ecNumber evidence="2 9">3.5.3.1</ecNumber>
    </recommendedName>
</protein>
<dbReference type="UniPathway" id="UPA00158">
    <property type="reaction ID" value="UER00270"/>
</dbReference>
<dbReference type="PANTHER" id="PTHR43782:SF3">
    <property type="entry name" value="ARGINASE"/>
    <property type="match status" value="1"/>
</dbReference>
<comment type="catalytic activity">
    <reaction evidence="8 13">
        <text>L-arginine + H2O = urea + L-ornithine</text>
        <dbReference type="Rhea" id="RHEA:20569"/>
        <dbReference type="ChEBI" id="CHEBI:15377"/>
        <dbReference type="ChEBI" id="CHEBI:16199"/>
        <dbReference type="ChEBI" id="CHEBI:32682"/>
        <dbReference type="ChEBI" id="CHEBI:46911"/>
        <dbReference type="EC" id="3.5.3.1"/>
    </reaction>
</comment>
<dbReference type="GO" id="GO:0000050">
    <property type="term" value="P:urea cycle"/>
    <property type="evidence" value="ECO:0007669"/>
    <property type="project" value="UniProtKB-UniPathway"/>
</dbReference>
<evidence type="ECO:0000256" key="7">
    <source>
        <dbReference type="ARBA" id="ARBA00023211"/>
    </source>
</evidence>
<dbReference type="EC" id="3.5.3.1" evidence="2 9"/>
<sequence length="303" mass="32359">MQRDMEVLLVPFGQGAGRPGSEWGPEALVKAGLLEKLEAQGCKVNRSWVVPPAGSSVSLEKVCAGEQIGAMKHSSSVRGMNRLLAQQASAAVRRGRFPLLIGGDHSLAMGMLAGISEHYRRLGVIWLDAHADMNTEATSPSGNMHGIPLAVAMHVAELKLADIWPRAQSIDPRHLALVGARDIDPGESRLMEDLHIRCFSPQEIKHRGAANTMLEALQIAQRGTDGIHLSFDVDSLDPQYVPGTGTPVQGGLVPGEIAAAFGVLRRSGKLTSMDVVEVNPQLDQPDGRTARLAAGLVASLFNR</sequence>
<dbReference type="EMBL" id="CP035492">
    <property type="protein sequence ID" value="QAY65413.1"/>
    <property type="molecule type" value="Genomic_DNA"/>
</dbReference>